<comment type="caution">
    <text evidence="1">The sequence shown here is derived from an EMBL/GenBank/DDBJ whole genome shotgun (WGS) entry which is preliminary data.</text>
</comment>
<evidence type="ECO:0000313" key="2">
    <source>
        <dbReference type="Proteomes" id="UP000298264"/>
    </source>
</evidence>
<sequence length="276" mass="31726">MLQAEGETTTAVTATTTTTTTAAAVPTSTKFAHPIQIEPVAIYTKVRVNAIYWDRKYLGAYEENKNINIEGEYAFTKSLSVTSSLGRNQYSFTDSETEKTWDRWNAGLKYGKVWDNGTSQWLIGAGLRLYDRKRSAELKEKENPELYLVRPNIGMGYKNGAFEIMTELRFQTETNSKLKESNIQEFRRYYQFGIAPSYAVSPSLRVFTELEYREPFSKDIDTKTRFFNFYPGVSYATEKAGTFSLSLLFPILAKNENAVDRGIRFSYIYFFDTTRE</sequence>
<dbReference type="EMBL" id="RQHV01000042">
    <property type="protein sequence ID" value="TGN11193.1"/>
    <property type="molecule type" value="Genomic_DNA"/>
</dbReference>
<keyword evidence="2" id="KW-1185">Reference proteome</keyword>
<proteinExistence type="predicted"/>
<protein>
    <recommendedName>
        <fullName evidence="3">DUF2490 domain-containing protein</fullName>
    </recommendedName>
</protein>
<evidence type="ECO:0008006" key="3">
    <source>
        <dbReference type="Google" id="ProtNLM"/>
    </source>
</evidence>
<evidence type="ECO:0000313" key="1">
    <source>
        <dbReference type="EMBL" id="TGN11193.1"/>
    </source>
</evidence>
<organism evidence="1 2">
    <name type="scientific">Leptospira ilyithenensis</name>
    <dbReference type="NCBI Taxonomy" id="2484901"/>
    <lineage>
        <taxon>Bacteria</taxon>
        <taxon>Pseudomonadati</taxon>
        <taxon>Spirochaetota</taxon>
        <taxon>Spirochaetia</taxon>
        <taxon>Leptospirales</taxon>
        <taxon>Leptospiraceae</taxon>
        <taxon>Leptospira</taxon>
    </lineage>
</organism>
<accession>A0A4R9LRN3</accession>
<reference evidence="1" key="1">
    <citation type="journal article" date="2019" name="PLoS Negl. Trop. Dis.">
        <title>Revisiting the worldwide diversity of Leptospira species in the environment.</title>
        <authorList>
            <person name="Vincent A.T."/>
            <person name="Schiettekatte O."/>
            <person name="Bourhy P."/>
            <person name="Veyrier F.J."/>
            <person name="Picardeau M."/>
        </authorList>
    </citation>
    <scope>NUCLEOTIDE SEQUENCE [LARGE SCALE GENOMIC DNA]</scope>
    <source>
        <strain evidence="1">201400974</strain>
    </source>
</reference>
<gene>
    <name evidence="1" type="ORF">EHS11_07115</name>
</gene>
<dbReference type="AlphaFoldDB" id="A0A4R9LRN3"/>
<dbReference type="OrthoDB" id="321511at2"/>
<dbReference type="Proteomes" id="UP000298264">
    <property type="component" value="Unassembled WGS sequence"/>
</dbReference>
<name>A0A4R9LRN3_9LEPT</name>